<sequence>MIGFRPMRQGEFSSYLDYFVPDYAAEISANYGLSSPEAVVQAKREIAEDLPSGPDTSGQVLLCITDSEKENAETIGYLWYRADTDSRTAFISDFHILPACQGNGYGKQALLALEIALAREGFEQIRLRVAADNMRAQHIYKAGGFRTTGINMSKRIKAA</sequence>
<dbReference type="OrthoDB" id="6172743at2"/>
<evidence type="ECO:0000313" key="3">
    <source>
        <dbReference type="Proteomes" id="UP000238563"/>
    </source>
</evidence>
<evidence type="ECO:0000259" key="1">
    <source>
        <dbReference type="PROSITE" id="PS51186"/>
    </source>
</evidence>
<dbReference type="SUPFAM" id="SSF55729">
    <property type="entry name" value="Acyl-CoA N-acyltransferases (Nat)"/>
    <property type="match status" value="1"/>
</dbReference>
<dbReference type="Pfam" id="PF00583">
    <property type="entry name" value="Acetyltransf_1"/>
    <property type="match status" value="1"/>
</dbReference>
<dbReference type="InterPro" id="IPR016181">
    <property type="entry name" value="Acyl_CoA_acyltransferase"/>
</dbReference>
<keyword evidence="2" id="KW-0808">Transferase</keyword>
<reference evidence="2 3" key="1">
    <citation type="submission" date="2018-02" db="EMBL/GenBank/DDBJ databases">
        <title>The draft genome of Phyllobacterium myrsinacearum DSM5892.</title>
        <authorList>
            <person name="Li L."/>
            <person name="Liu L."/>
            <person name="Zhang X."/>
            <person name="Wang T."/>
        </authorList>
    </citation>
    <scope>NUCLEOTIDE SEQUENCE [LARGE SCALE GENOMIC DNA]</scope>
    <source>
        <strain evidence="2 3">DSM 5892</strain>
    </source>
</reference>
<dbReference type="Proteomes" id="UP000238563">
    <property type="component" value="Unassembled WGS sequence"/>
</dbReference>
<name>A0A2S9JHP4_9HYPH</name>
<dbReference type="InterPro" id="IPR000182">
    <property type="entry name" value="GNAT_dom"/>
</dbReference>
<dbReference type="Gene3D" id="3.40.630.30">
    <property type="match status" value="1"/>
</dbReference>
<dbReference type="CDD" id="cd04301">
    <property type="entry name" value="NAT_SF"/>
    <property type="match status" value="1"/>
</dbReference>
<proteinExistence type="predicted"/>
<dbReference type="AlphaFoldDB" id="A0A2S9JHP4"/>
<dbReference type="EMBL" id="PVBT01000004">
    <property type="protein sequence ID" value="PRD52503.1"/>
    <property type="molecule type" value="Genomic_DNA"/>
</dbReference>
<gene>
    <name evidence="2" type="ORF">C5750_14980</name>
</gene>
<accession>A0A2S9JHP4</accession>
<comment type="caution">
    <text evidence="2">The sequence shown here is derived from an EMBL/GenBank/DDBJ whole genome shotgun (WGS) entry which is preliminary data.</text>
</comment>
<dbReference type="GO" id="GO:0016747">
    <property type="term" value="F:acyltransferase activity, transferring groups other than amino-acyl groups"/>
    <property type="evidence" value="ECO:0007669"/>
    <property type="project" value="InterPro"/>
</dbReference>
<dbReference type="RefSeq" id="WP_105735013.1">
    <property type="nucleotide sequence ID" value="NZ_PVBT01000004.1"/>
</dbReference>
<dbReference type="PROSITE" id="PS51186">
    <property type="entry name" value="GNAT"/>
    <property type="match status" value="1"/>
</dbReference>
<protein>
    <submittedName>
        <fullName evidence="2">GNAT family N-acetyltransferase</fullName>
    </submittedName>
</protein>
<keyword evidence="3" id="KW-1185">Reference proteome</keyword>
<evidence type="ECO:0000313" key="2">
    <source>
        <dbReference type="EMBL" id="PRD52503.1"/>
    </source>
</evidence>
<feature type="domain" description="N-acetyltransferase" evidence="1">
    <location>
        <begin position="2"/>
        <end position="159"/>
    </location>
</feature>
<organism evidence="2 3">
    <name type="scientific">Phyllobacterium myrsinacearum</name>
    <dbReference type="NCBI Taxonomy" id="28101"/>
    <lineage>
        <taxon>Bacteria</taxon>
        <taxon>Pseudomonadati</taxon>
        <taxon>Pseudomonadota</taxon>
        <taxon>Alphaproteobacteria</taxon>
        <taxon>Hyphomicrobiales</taxon>
        <taxon>Phyllobacteriaceae</taxon>
        <taxon>Phyllobacterium</taxon>
    </lineage>
</organism>